<dbReference type="Proteomes" id="UP000674318">
    <property type="component" value="Unassembled WGS sequence"/>
</dbReference>
<protein>
    <submittedName>
        <fullName evidence="4">Uncharacterized protein</fullName>
    </submittedName>
</protein>
<evidence type="ECO:0000259" key="3">
    <source>
        <dbReference type="Pfam" id="PF25536"/>
    </source>
</evidence>
<evidence type="ECO:0000259" key="2">
    <source>
        <dbReference type="Pfam" id="PF08302"/>
    </source>
</evidence>
<dbReference type="AlphaFoldDB" id="A0A836I3R0"/>
<feature type="domain" description="DUF7920" evidence="3">
    <location>
        <begin position="212"/>
        <end position="337"/>
    </location>
</feature>
<comment type="caution">
    <text evidence="4">The sequence shown here is derived from an EMBL/GenBank/DDBJ whole genome shotgun (WGS) entry which is preliminary data.</text>
</comment>
<dbReference type="PANTHER" id="PTHR32004">
    <property type="entry name" value="TRNA LIGASE"/>
    <property type="match status" value="1"/>
</dbReference>
<evidence type="ECO:0000313" key="5">
    <source>
        <dbReference type="Proteomes" id="UP000674318"/>
    </source>
</evidence>
<evidence type="ECO:0000256" key="1">
    <source>
        <dbReference type="SAM" id="MobiDB-lite"/>
    </source>
</evidence>
<evidence type="ECO:0000313" key="4">
    <source>
        <dbReference type="EMBL" id="KAG5497672.1"/>
    </source>
</evidence>
<feature type="domain" description="DUF7920" evidence="3">
    <location>
        <begin position="374"/>
        <end position="456"/>
    </location>
</feature>
<dbReference type="GO" id="GO:0005634">
    <property type="term" value="C:nucleus"/>
    <property type="evidence" value="ECO:0007669"/>
    <property type="project" value="TreeGrafter"/>
</dbReference>
<dbReference type="Pfam" id="PF25536">
    <property type="entry name" value="DUF7920"/>
    <property type="match status" value="3"/>
</dbReference>
<feature type="domain" description="DUF7920" evidence="3">
    <location>
        <begin position="94"/>
        <end position="185"/>
    </location>
</feature>
<dbReference type="InterPro" id="IPR015965">
    <property type="entry name" value="tRNA_lig_PDEase"/>
</dbReference>
<gene>
    <name evidence="4" type="ORF">JKF63_03938</name>
</gene>
<name>A0A836I3R0_9TRYP</name>
<feature type="region of interest" description="Disordered" evidence="1">
    <location>
        <begin position="1"/>
        <end position="48"/>
    </location>
</feature>
<dbReference type="GO" id="GO:0003972">
    <property type="term" value="F:RNA ligase (ATP) activity"/>
    <property type="evidence" value="ECO:0007669"/>
    <property type="project" value="InterPro"/>
</dbReference>
<dbReference type="GO" id="GO:0006388">
    <property type="term" value="P:tRNA splicing, via endonucleolytic cleavage and ligation"/>
    <property type="evidence" value="ECO:0007669"/>
    <property type="project" value="InterPro"/>
</dbReference>
<dbReference type="PANTHER" id="PTHR32004:SF1">
    <property type="entry name" value="TRNA LIGASE"/>
    <property type="match status" value="1"/>
</dbReference>
<reference evidence="4 5" key="1">
    <citation type="submission" date="2021-02" db="EMBL/GenBank/DDBJ databases">
        <title>Porcisia hertigi Genome sequencing and assembly.</title>
        <authorList>
            <person name="Almutairi H."/>
            <person name="Gatherer D."/>
        </authorList>
    </citation>
    <scope>NUCLEOTIDE SEQUENCE [LARGE SCALE GENOMIC DNA]</scope>
    <source>
        <strain evidence="4 5">C119</strain>
    </source>
</reference>
<dbReference type="InterPro" id="IPR057680">
    <property type="entry name" value="DUF7920"/>
</dbReference>
<organism evidence="4 5">
    <name type="scientific">Porcisia hertigi</name>
    <dbReference type="NCBI Taxonomy" id="2761500"/>
    <lineage>
        <taxon>Eukaryota</taxon>
        <taxon>Discoba</taxon>
        <taxon>Euglenozoa</taxon>
        <taxon>Kinetoplastea</taxon>
        <taxon>Metakinetoplastina</taxon>
        <taxon>Trypanosomatida</taxon>
        <taxon>Trypanosomatidae</taxon>
        <taxon>Leishmaniinae</taxon>
        <taxon>Porcisia</taxon>
    </lineage>
</organism>
<sequence length="920" mass="102719">MQQKETYFRRGRGGRAPGRGGDRPFFRRPPAASQYKSGGNRGGVEEERNADFKKDAASVVVSNAFQFDCAHPERCHETGRLFCLPSPVGSLERNFVVVERNITGIDDIIYSQHRDVWEHVPRGNARVYLKVDSPNGGDSYSLVGAVNGLRKFGLDDSTYGYPDAVQTVIAMEKEGGECGHLSAFVLPHPKGEGGKDGAYLDSAGDATGDDDTSRRFWVIGCKDVHIVLDYVISEECLHYYTTLSNRYSRAIKIARLWKAMLSVGDTPTAGDAPATPSAWPAASRTLTTAQAHAFHDSLHQHMWTSCFQAIFSDEEHLTDYSGVNELYFYALTLNRRAFEATPTSTSSVPSTDKEGHGSLPRNTPDTPADEPQYSRQDGLCVPVADAAALFASVGLGSHTHHYAPVVYNSPEYVQLIDTIRRRMNSAGCVLYGADGSGKVVRLWKEKSYPYQMERAARDAITNRKLTGSALQARIRRKLDQQPAELRDYFKDWEMSRMPWLLHFAAWLQATRRLTPHSQRSELHQLRSQWFSLQKEFQACVDSDPKLCDAYGKSQPESVQSDNDAQDLDVIKFVGPQGCGKSTLSCALYALLQKAQYRPCWVNQDESGDRKKFLAALQRATLPTSGVTHLIIDKINLDAKMNSDYDNLPITLTITWSHPDGESALFGVCIDRVLGRGTGHRTIRIDRDLTPEAYRAQVQKTRSFVRRAVQTCETPKDPPDVILRLDVTMPLKEMVRMIWEKLQENGTHTLLPITDSDIGEALTVAHRYQSFLKDIPRFPTYAALTIQDRQDVSKLLSLVPPEFTAGQIVQQEFHVTLKFFGGEVDPVMFVWVAERLGQSVTLTLESVVADPDGVAITVRRDDAHYRSANPIPHITISNRKGVPAKYSNDLISPTCYPGDPAKRRFSQLPPNCTVTGTFVFR</sequence>
<feature type="compositionally biased region" description="Low complexity" evidence="1">
    <location>
        <begin position="341"/>
        <end position="350"/>
    </location>
</feature>
<dbReference type="SUPFAM" id="SSF52540">
    <property type="entry name" value="P-loop containing nucleoside triphosphate hydrolases"/>
    <property type="match status" value="1"/>
</dbReference>
<dbReference type="RefSeq" id="XP_067755140.1">
    <property type="nucleotide sequence ID" value="XM_067899934.1"/>
</dbReference>
<dbReference type="Pfam" id="PF08302">
    <property type="entry name" value="tRNA_lig_CPD"/>
    <property type="match status" value="1"/>
</dbReference>
<dbReference type="OrthoDB" id="277779at2759"/>
<dbReference type="EMBL" id="JAFJZO010000031">
    <property type="protein sequence ID" value="KAG5497672.1"/>
    <property type="molecule type" value="Genomic_DNA"/>
</dbReference>
<dbReference type="Gene3D" id="3.40.50.300">
    <property type="entry name" value="P-loop containing nucleotide triphosphate hydrolases"/>
    <property type="match status" value="1"/>
</dbReference>
<accession>A0A836I3R0</accession>
<dbReference type="InterPro" id="IPR027417">
    <property type="entry name" value="P-loop_NTPase"/>
</dbReference>
<dbReference type="GeneID" id="94290011"/>
<keyword evidence="5" id="KW-1185">Reference proteome</keyword>
<dbReference type="KEGG" id="phet:94290011"/>
<feature type="region of interest" description="Disordered" evidence="1">
    <location>
        <begin position="341"/>
        <end position="375"/>
    </location>
</feature>
<feature type="domain" description="tRNA ligase phosphodiesterase" evidence="2">
    <location>
        <begin position="837"/>
        <end position="892"/>
    </location>
</feature>
<dbReference type="GO" id="GO:0005524">
    <property type="term" value="F:ATP binding"/>
    <property type="evidence" value="ECO:0007669"/>
    <property type="project" value="InterPro"/>
</dbReference>
<proteinExistence type="predicted"/>